<comment type="caution">
    <text evidence="1">The sequence shown here is derived from an EMBL/GenBank/DDBJ whole genome shotgun (WGS) entry which is preliminary data.</text>
</comment>
<dbReference type="Proteomes" id="UP001604336">
    <property type="component" value="Unassembled WGS sequence"/>
</dbReference>
<name>A0ABD1UMG7_9LAMI</name>
<protein>
    <submittedName>
        <fullName evidence="1">Uncharacterized protein</fullName>
    </submittedName>
</protein>
<dbReference type="EMBL" id="JBFOLK010000003">
    <property type="protein sequence ID" value="KAL2526102.1"/>
    <property type="molecule type" value="Genomic_DNA"/>
</dbReference>
<evidence type="ECO:0000313" key="1">
    <source>
        <dbReference type="EMBL" id="KAL2526102.1"/>
    </source>
</evidence>
<dbReference type="AlphaFoldDB" id="A0ABD1UMG7"/>
<proteinExistence type="predicted"/>
<evidence type="ECO:0000313" key="2">
    <source>
        <dbReference type="Proteomes" id="UP001604336"/>
    </source>
</evidence>
<reference evidence="2" key="1">
    <citation type="submission" date="2024-07" db="EMBL/GenBank/DDBJ databases">
        <title>Two chromosome-level genome assemblies of Korean endemic species Abeliophyllum distichum and Forsythia ovata (Oleaceae).</title>
        <authorList>
            <person name="Jang H."/>
        </authorList>
    </citation>
    <scope>NUCLEOTIDE SEQUENCE [LARGE SCALE GENOMIC DNA]</scope>
</reference>
<keyword evidence="2" id="KW-1185">Reference proteome</keyword>
<accession>A0ABD1UMG7</accession>
<sequence length="110" mass="12586">MSHEGDGAGNFSHQQPRRLDASYEFGEWKEATSQRTMQLIENNAKCFTRLVGNQRYFDLRSIITSKSTDRAIHTVSCRPRNSKSALTSSQVLLSWNGRQRIRPIGRDLES</sequence>
<organism evidence="1 2">
    <name type="scientific">Abeliophyllum distichum</name>
    <dbReference type="NCBI Taxonomy" id="126358"/>
    <lineage>
        <taxon>Eukaryota</taxon>
        <taxon>Viridiplantae</taxon>
        <taxon>Streptophyta</taxon>
        <taxon>Embryophyta</taxon>
        <taxon>Tracheophyta</taxon>
        <taxon>Spermatophyta</taxon>
        <taxon>Magnoliopsida</taxon>
        <taxon>eudicotyledons</taxon>
        <taxon>Gunneridae</taxon>
        <taxon>Pentapetalae</taxon>
        <taxon>asterids</taxon>
        <taxon>lamiids</taxon>
        <taxon>Lamiales</taxon>
        <taxon>Oleaceae</taxon>
        <taxon>Forsythieae</taxon>
        <taxon>Abeliophyllum</taxon>
    </lineage>
</organism>
<gene>
    <name evidence="1" type="ORF">Adt_11156</name>
</gene>